<reference evidence="3" key="1">
    <citation type="submission" date="2016-06" db="UniProtKB">
        <authorList>
            <consortium name="WormBaseParasite"/>
        </authorList>
    </citation>
    <scope>IDENTIFICATION</scope>
</reference>
<dbReference type="OrthoDB" id="5864839at2759"/>
<organism evidence="3">
    <name type="scientific">Gongylonema pulchrum</name>
    <dbReference type="NCBI Taxonomy" id="637853"/>
    <lineage>
        <taxon>Eukaryota</taxon>
        <taxon>Metazoa</taxon>
        <taxon>Ecdysozoa</taxon>
        <taxon>Nematoda</taxon>
        <taxon>Chromadorea</taxon>
        <taxon>Rhabditida</taxon>
        <taxon>Spirurina</taxon>
        <taxon>Spiruromorpha</taxon>
        <taxon>Spiruroidea</taxon>
        <taxon>Gongylonematidae</taxon>
        <taxon>Gongylonema</taxon>
    </lineage>
</organism>
<sequence length="261" mass="30176">MPMKIFVCRCKGMACDANLEKKIEKLAEEHVCPILFDIITASAAPLKLLILTVSFINIIKPLSNITSCVEYESPTMILNGSETVYVKHTSYCYTEMRLEFWKNGDVKYNVKGGAATRAMVDENRLYLDHIAYAAYDLAGRADMPACIHFRGDPESEISKSRAICFCRWFKHRSEPCNEQQEERAKAMALLFHEENFHRLHLTHSSALEFFMDKMEDLWCHYRRMFATIKINYKRRKMESRGGCAERARSTLDKSISKMKGI</sequence>
<dbReference type="AlphaFoldDB" id="A0A183E6C7"/>
<gene>
    <name evidence="1" type="ORF">GPUH_LOCUS16518</name>
</gene>
<evidence type="ECO:0000313" key="2">
    <source>
        <dbReference type="Proteomes" id="UP000271098"/>
    </source>
</evidence>
<evidence type="ECO:0000313" key="3">
    <source>
        <dbReference type="WBParaSite" id="GPUH_0001654001-mRNA-1"/>
    </source>
</evidence>
<accession>A0A183E6C7</accession>
<dbReference type="EMBL" id="UYRT01083864">
    <property type="protein sequence ID" value="VDN28047.1"/>
    <property type="molecule type" value="Genomic_DNA"/>
</dbReference>
<proteinExistence type="predicted"/>
<dbReference type="Proteomes" id="UP000271098">
    <property type="component" value="Unassembled WGS sequence"/>
</dbReference>
<protein>
    <submittedName>
        <fullName evidence="3">FLYWCH-type domain-containing protein</fullName>
    </submittedName>
</protein>
<name>A0A183E6C7_9BILA</name>
<keyword evidence="2" id="KW-1185">Reference proteome</keyword>
<evidence type="ECO:0000313" key="1">
    <source>
        <dbReference type="EMBL" id="VDN28047.1"/>
    </source>
</evidence>
<dbReference type="WBParaSite" id="GPUH_0001654001-mRNA-1">
    <property type="protein sequence ID" value="GPUH_0001654001-mRNA-1"/>
    <property type="gene ID" value="GPUH_0001654001"/>
</dbReference>
<reference evidence="1 2" key="2">
    <citation type="submission" date="2018-11" db="EMBL/GenBank/DDBJ databases">
        <authorList>
            <consortium name="Pathogen Informatics"/>
        </authorList>
    </citation>
    <scope>NUCLEOTIDE SEQUENCE [LARGE SCALE GENOMIC DNA]</scope>
</reference>